<sequence>MIIRDPVHKDIFLDEIERKITDTKEMQRLRYIKQLGTAHYVYPGAVHTRFSHSLGT</sequence>
<evidence type="ECO:0000313" key="1">
    <source>
        <dbReference type="EMBL" id="GAI61881.1"/>
    </source>
</evidence>
<organism evidence="1">
    <name type="scientific">marine sediment metagenome</name>
    <dbReference type="NCBI Taxonomy" id="412755"/>
    <lineage>
        <taxon>unclassified sequences</taxon>
        <taxon>metagenomes</taxon>
        <taxon>ecological metagenomes</taxon>
    </lineage>
</organism>
<dbReference type="PANTHER" id="PTHR11373">
    <property type="entry name" value="DEOXYNUCLEOSIDE TRIPHOSPHATE TRIPHOSPHOHYDROLASE"/>
    <property type="match status" value="1"/>
</dbReference>
<dbReference type="GO" id="GO:0006203">
    <property type="term" value="P:dGTP catabolic process"/>
    <property type="evidence" value="ECO:0007669"/>
    <property type="project" value="TreeGrafter"/>
</dbReference>
<dbReference type="InterPro" id="IPR050135">
    <property type="entry name" value="dGTPase-like"/>
</dbReference>
<dbReference type="SUPFAM" id="SSF109604">
    <property type="entry name" value="HD-domain/PDEase-like"/>
    <property type="match status" value="1"/>
</dbReference>
<name>X1R473_9ZZZZ</name>
<dbReference type="GO" id="GO:0008832">
    <property type="term" value="F:dGTPase activity"/>
    <property type="evidence" value="ECO:0007669"/>
    <property type="project" value="TreeGrafter"/>
</dbReference>
<gene>
    <name evidence="1" type="ORF">S12H4_05052</name>
</gene>
<comment type="caution">
    <text evidence="1">The sequence shown here is derived from an EMBL/GenBank/DDBJ whole genome shotgun (WGS) entry which is preliminary data.</text>
</comment>
<reference evidence="1" key="1">
    <citation type="journal article" date="2014" name="Front. Microbiol.">
        <title>High frequency of phylogenetically diverse reductive dehalogenase-homologous genes in deep subseafloor sedimentary metagenomes.</title>
        <authorList>
            <person name="Kawai M."/>
            <person name="Futagami T."/>
            <person name="Toyoda A."/>
            <person name="Takaki Y."/>
            <person name="Nishi S."/>
            <person name="Hori S."/>
            <person name="Arai W."/>
            <person name="Tsubouchi T."/>
            <person name="Morono Y."/>
            <person name="Uchiyama I."/>
            <person name="Ito T."/>
            <person name="Fujiyama A."/>
            <person name="Inagaki F."/>
            <person name="Takami H."/>
        </authorList>
    </citation>
    <scope>NUCLEOTIDE SEQUENCE</scope>
    <source>
        <strain evidence="1">Expedition CK06-06</strain>
    </source>
</reference>
<dbReference type="EMBL" id="BARW01001632">
    <property type="protein sequence ID" value="GAI61881.1"/>
    <property type="molecule type" value="Genomic_DNA"/>
</dbReference>
<dbReference type="AlphaFoldDB" id="X1R473"/>
<dbReference type="Gene3D" id="1.10.3210.10">
    <property type="entry name" value="Hypothetical protein af1432"/>
    <property type="match status" value="1"/>
</dbReference>
<dbReference type="PANTHER" id="PTHR11373:SF4">
    <property type="entry name" value="DEOXYNUCLEOSIDE TRIPHOSPHATE TRIPHOSPHOHYDROLASE SAMHD1"/>
    <property type="match status" value="1"/>
</dbReference>
<evidence type="ECO:0008006" key="2">
    <source>
        <dbReference type="Google" id="ProtNLM"/>
    </source>
</evidence>
<feature type="non-terminal residue" evidence="1">
    <location>
        <position position="56"/>
    </location>
</feature>
<proteinExistence type="predicted"/>
<accession>X1R473</accession>
<protein>
    <recommendedName>
        <fullName evidence="2">HD domain-containing protein</fullName>
    </recommendedName>
</protein>